<comment type="similarity">
    <text evidence="1">Belongs to the glycosyltransferase 2 family.</text>
</comment>
<dbReference type="InterPro" id="IPR029044">
    <property type="entry name" value="Nucleotide-diphossugar_trans"/>
</dbReference>
<evidence type="ECO:0000256" key="1">
    <source>
        <dbReference type="ARBA" id="ARBA00006739"/>
    </source>
</evidence>
<dbReference type="Gene3D" id="3.90.550.10">
    <property type="entry name" value="Spore Coat Polysaccharide Biosynthesis Protein SpsA, Chain A"/>
    <property type="match status" value="1"/>
</dbReference>
<gene>
    <name evidence="5" type="ORF">ENK44_01565</name>
</gene>
<evidence type="ECO:0000256" key="2">
    <source>
        <dbReference type="ARBA" id="ARBA00022676"/>
    </source>
</evidence>
<dbReference type="Proteomes" id="UP000885779">
    <property type="component" value="Unassembled WGS sequence"/>
</dbReference>
<comment type="caution">
    <text evidence="5">The sequence shown here is derived from an EMBL/GenBank/DDBJ whole genome shotgun (WGS) entry which is preliminary data.</text>
</comment>
<dbReference type="Pfam" id="PF00535">
    <property type="entry name" value="Glycos_transf_2"/>
    <property type="match status" value="1"/>
</dbReference>
<dbReference type="SUPFAM" id="SSF53448">
    <property type="entry name" value="Nucleotide-diphospho-sugar transferases"/>
    <property type="match status" value="1"/>
</dbReference>
<dbReference type="InterPro" id="IPR001173">
    <property type="entry name" value="Glyco_trans_2-like"/>
</dbReference>
<dbReference type="AlphaFoldDB" id="A0A7V4TXM9"/>
<keyword evidence="2" id="KW-0328">Glycosyltransferase</keyword>
<dbReference type="GO" id="GO:0016757">
    <property type="term" value="F:glycosyltransferase activity"/>
    <property type="evidence" value="ECO:0007669"/>
    <property type="project" value="UniProtKB-KW"/>
</dbReference>
<name>A0A7V4TXM9_CALAY</name>
<keyword evidence="3" id="KW-0808">Transferase</keyword>
<evidence type="ECO:0000256" key="3">
    <source>
        <dbReference type="ARBA" id="ARBA00022679"/>
    </source>
</evidence>
<feature type="domain" description="Glycosyltransferase 2-like" evidence="4">
    <location>
        <begin position="17"/>
        <end position="138"/>
    </location>
</feature>
<accession>A0A7V4TXM9</accession>
<dbReference type="PANTHER" id="PTHR43179">
    <property type="entry name" value="RHAMNOSYLTRANSFERASE WBBL"/>
    <property type="match status" value="1"/>
</dbReference>
<sequence>MIEYYSYPKTSGKRVFSVLIPTWNNLDMLKLCVESIRRHSEYEHQIILHINEGSDGSKKWAEEQRLDHTFSKENTGICLGMNAAAALAKTDYIAYLNDDMYVLPRWDRYLREEIEGIGHDYFFLSATTIEPRITRTNQCNIAPYNYGDGPSNFDEKRLLAEFADLPKADWNGATWPPNVVSRRIWNLVGGYSIEFSPGMYSDPDFSMKLWQLGVRYFKGLAKSRVYHFMSKSTGRINKNNGSKQFLHKWGLTNSTFSRFYLKRGSDFEGPLPDPEENLALKIARMKSKIKIMLNLP</sequence>
<dbReference type="PANTHER" id="PTHR43179:SF12">
    <property type="entry name" value="GALACTOFURANOSYLTRANSFERASE GLFT2"/>
    <property type="match status" value="1"/>
</dbReference>
<evidence type="ECO:0000313" key="5">
    <source>
        <dbReference type="EMBL" id="HGY54366.1"/>
    </source>
</evidence>
<proteinExistence type="inferred from homology"/>
<protein>
    <submittedName>
        <fullName evidence="5">Glycosyltransferase</fullName>
    </submittedName>
</protein>
<evidence type="ECO:0000259" key="4">
    <source>
        <dbReference type="Pfam" id="PF00535"/>
    </source>
</evidence>
<organism evidence="5">
    <name type="scientific">Caldithrix abyssi</name>
    <dbReference type="NCBI Taxonomy" id="187145"/>
    <lineage>
        <taxon>Bacteria</taxon>
        <taxon>Pseudomonadati</taxon>
        <taxon>Calditrichota</taxon>
        <taxon>Calditrichia</taxon>
        <taxon>Calditrichales</taxon>
        <taxon>Calditrichaceae</taxon>
        <taxon>Caldithrix</taxon>
    </lineage>
</organism>
<dbReference type="EMBL" id="DRQG01000016">
    <property type="protein sequence ID" value="HGY54366.1"/>
    <property type="molecule type" value="Genomic_DNA"/>
</dbReference>
<reference evidence="5" key="1">
    <citation type="journal article" date="2020" name="mSystems">
        <title>Genome- and Community-Level Interaction Insights into Carbon Utilization and Element Cycling Functions of Hydrothermarchaeota in Hydrothermal Sediment.</title>
        <authorList>
            <person name="Zhou Z."/>
            <person name="Liu Y."/>
            <person name="Xu W."/>
            <person name="Pan J."/>
            <person name="Luo Z.H."/>
            <person name="Li M."/>
        </authorList>
    </citation>
    <scope>NUCLEOTIDE SEQUENCE [LARGE SCALE GENOMIC DNA]</scope>
    <source>
        <strain evidence="5">HyVt-577</strain>
    </source>
</reference>